<dbReference type="AlphaFoldDB" id="A0A5C5Z1T6"/>
<accession>A0A5C5Z1T6</accession>
<proteinExistence type="predicted"/>
<dbReference type="EMBL" id="SJPJ01000001">
    <property type="protein sequence ID" value="TWT80553.1"/>
    <property type="molecule type" value="Genomic_DNA"/>
</dbReference>
<evidence type="ECO:0000313" key="1">
    <source>
        <dbReference type="EMBL" id="TWT80553.1"/>
    </source>
</evidence>
<reference evidence="1 2" key="1">
    <citation type="submission" date="2019-02" db="EMBL/GenBank/DDBJ databases">
        <title>Deep-cultivation of Planctomycetes and their phenomic and genomic characterization uncovers novel biology.</title>
        <authorList>
            <person name="Wiegand S."/>
            <person name="Jogler M."/>
            <person name="Boedeker C."/>
            <person name="Pinto D."/>
            <person name="Vollmers J."/>
            <person name="Rivas-Marin E."/>
            <person name="Kohn T."/>
            <person name="Peeters S.H."/>
            <person name="Heuer A."/>
            <person name="Rast P."/>
            <person name="Oberbeckmann S."/>
            <person name="Bunk B."/>
            <person name="Jeske O."/>
            <person name="Meyerdierks A."/>
            <person name="Storesund J.E."/>
            <person name="Kallscheuer N."/>
            <person name="Luecker S."/>
            <person name="Lage O.M."/>
            <person name="Pohl T."/>
            <person name="Merkel B.J."/>
            <person name="Hornburger P."/>
            <person name="Mueller R.-W."/>
            <person name="Bruemmer F."/>
            <person name="Labrenz M."/>
            <person name="Spormann A.M."/>
            <person name="Op Den Camp H."/>
            <person name="Overmann J."/>
            <person name="Amann R."/>
            <person name="Jetten M.S.M."/>
            <person name="Mascher T."/>
            <person name="Medema M.H."/>
            <person name="Devos D.P."/>
            <person name="Kaster A.-K."/>
            <person name="Ovreas L."/>
            <person name="Rohde M."/>
            <person name="Galperin M.Y."/>
            <person name="Jogler C."/>
        </authorList>
    </citation>
    <scope>NUCLEOTIDE SEQUENCE [LARGE SCALE GENOMIC DNA]</scope>
    <source>
        <strain evidence="1 2">CA13</strain>
    </source>
</reference>
<dbReference type="Pfam" id="PF12686">
    <property type="entry name" value="DUF3800"/>
    <property type="match status" value="1"/>
</dbReference>
<evidence type="ECO:0000313" key="2">
    <source>
        <dbReference type="Proteomes" id="UP000315010"/>
    </source>
</evidence>
<name>A0A5C5Z1T6_9BACT</name>
<dbReference type="InterPro" id="IPR024524">
    <property type="entry name" value="DUF3800"/>
</dbReference>
<gene>
    <name evidence="1" type="ORF">CA13_19980</name>
</gene>
<sequence>MPLESTIYLDESGNDGPNYISAQDPFYVLGGWIVPDRKIVDATVLMERFRQAHSSQTFDLKFKMFRRRPYLLCELMTKLGEIGLVPMFVLAEKRYCIAGKIVETFLDPYYSSKLRGHFGVDLEAKREIANTLYERLPTSVLNEFAASYREPSQTGFESVLSRVVASCREHVNAEVAELMLGSEDRLGDIAAAELHAVDAFGKGSATINAPCLISMAMLIEQLGRKHDISPQRIVHDEQGPYQTDFARIFQSFLSAPEEHRFQLEGMDVPFGAIRNINTLEFQKSEQQPLVQAADLLAGSIAHVAKKLVGEESLHVQESELAMFAFLPMYVPQLRLANPVCSERMLKRIGGAIREKMGISETDESSNSHAEQTRWTSTLPPGDMIPLLPARGSAAKPKGHPDHRIKIDLPFYSIANEDRELVLLLPPDVSMAQTQRDQRMYLLWTDKALAEGFLSDQDWVGHSVVEFGPPELDEFIELLRQGSQWTDWVYFQFPQPHGHMPIKRLADDLERVWQRSKRLFQTGLASEVYRQHEFDGEMVYSALMGTGDYVAIRISDGLRGSGDTREEALGDLQKTIGDASSVGQ</sequence>
<keyword evidence="2" id="KW-1185">Reference proteome</keyword>
<comment type="caution">
    <text evidence="1">The sequence shown here is derived from an EMBL/GenBank/DDBJ whole genome shotgun (WGS) entry which is preliminary data.</text>
</comment>
<protein>
    <recommendedName>
        <fullName evidence="3">DUF3800 domain-containing protein</fullName>
    </recommendedName>
</protein>
<organism evidence="1 2">
    <name type="scientific">Novipirellula herctigrandis</name>
    <dbReference type="NCBI Taxonomy" id="2527986"/>
    <lineage>
        <taxon>Bacteria</taxon>
        <taxon>Pseudomonadati</taxon>
        <taxon>Planctomycetota</taxon>
        <taxon>Planctomycetia</taxon>
        <taxon>Pirellulales</taxon>
        <taxon>Pirellulaceae</taxon>
        <taxon>Novipirellula</taxon>
    </lineage>
</organism>
<evidence type="ECO:0008006" key="3">
    <source>
        <dbReference type="Google" id="ProtNLM"/>
    </source>
</evidence>
<dbReference type="Proteomes" id="UP000315010">
    <property type="component" value="Unassembled WGS sequence"/>
</dbReference>